<dbReference type="Pfam" id="PF01966">
    <property type="entry name" value="HD"/>
    <property type="match status" value="1"/>
</dbReference>
<evidence type="ECO:0000259" key="1">
    <source>
        <dbReference type="SMART" id="SM00471"/>
    </source>
</evidence>
<protein>
    <submittedName>
        <fullName evidence="2">Phosphohydrolase</fullName>
    </submittedName>
</protein>
<dbReference type="RefSeq" id="WP_189004603.1">
    <property type="nucleotide sequence ID" value="NZ_BMPP01000002.1"/>
</dbReference>
<feature type="domain" description="HD/PDEase" evidence="1">
    <location>
        <begin position="20"/>
        <end position="148"/>
    </location>
</feature>
<proteinExistence type="predicted"/>
<sequence>MPIPALTRAQEMLGEAAELNPGPWVDHSLFVAAAARALAEHLDPEQAYVYGLIHDIGRRAGVSDLRHIIDGYHYLMDQVFPQAARISMTHSFPLQDVDAGAGVWDCSPEEKALVASYLASVTYDEYDRLLQLCDALALSAGFCLLEKRFVDVVRRRGFNALALQKWEAWLELERSFSQAVGGSIYAHLPGVVHTTFGVSLRM</sequence>
<dbReference type="Gene3D" id="1.10.3210.10">
    <property type="entry name" value="Hypothetical protein af1432"/>
    <property type="match status" value="1"/>
</dbReference>
<dbReference type="Proteomes" id="UP000647587">
    <property type="component" value="Unassembled WGS sequence"/>
</dbReference>
<keyword evidence="3" id="KW-1185">Reference proteome</keyword>
<evidence type="ECO:0000313" key="2">
    <source>
        <dbReference type="EMBL" id="GGK16274.1"/>
    </source>
</evidence>
<comment type="caution">
    <text evidence="2">The sequence shown here is derived from an EMBL/GenBank/DDBJ whole genome shotgun (WGS) entry which is preliminary data.</text>
</comment>
<dbReference type="InterPro" id="IPR003607">
    <property type="entry name" value="HD/PDEase_dom"/>
</dbReference>
<organism evidence="2 3">
    <name type="scientific">Deinococcus malanensis</name>
    <dbReference type="NCBI Taxonomy" id="1706855"/>
    <lineage>
        <taxon>Bacteria</taxon>
        <taxon>Thermotogati</taxon>
        <taxon>Deinococcota</taxon>
        <taxon>Deinococci</taxon>
        <taxon>Deinococcales</taxon>
        <taxon>Deinococcaceae</taxon>
        <taxon>Deinococcus</taxon>
    </lineage>
</organism>
<dbReference type="InterPro" id="IPR006674">
    <property type="entry name" value="HD_domain"/>
</dbReference>
<gene>
    <name evidence="2" type="ORF">GCM10008955_07100</name>
</gene>
<dbReference type="SUPFAM" id="SSF109604">
    <property type="entry name" value="HD-domain/PDEase-like"/>
    <property type="match status" value="1"/>
</dbReference>
<dbReference type="SMART" id="SM00471">
    <property type="entry name" value="HDc"/>
    <property type="match status" value="1"/>
</dbReference>
<evidence type="ECO:0000313" key="3">
    <source>
        <dbReference type="Proteomes" id="UP000647587"/>
    </source>
</evidence>
<dbReference type="EMBL" id="BMPP01000002">
    <property type="protein sequence ID" value="GGK16274.1"/>
    <property type="molecule type" value="Genomic_DNA"/>
</dbReference>
<name>A0ABQ2ELP1_9DEIO</name>
<reference evidence="3" key="1">
    <citation type="journal article" date="2019" name="Int. J. Syst. Evol. Microbiol.">
        <title>The Global Catalogue of Microorganisms (GCM) 10K type strain sequencing project: providing services to taxonomists for standard genome sequencing and annotation.</title>
        <authorList>
            <consortium name="The Broad Institute Genomics Platform"/>
            <consortium name="The Broad Institute Genome Sequencing Center for Infectious Disease"/>
            <person name="Wu L."/>
            <person name="Ma J."/>
        </authorList>
    </citation>
    <scope>NUCLEOTIDE SEQUENCE [LARGE SCALE GENOMIC DNA]</scope>
    <source>
        <strain evidence="3">JCM 30331</strain>
    </source>
</reference>
<accession>A0ABQ2ELP1</accession>